<organism evidence="4 5">
    <name type="scientific">Lentinus brumalis</name>
    <dbReference type="NCBI Taxonomy" id="2498619"/>
    <lineage>
        <taxon>Eukaryota</taxon>
        <taxon>Fungi</taxon>
        <taxon>Dikarya</taxon>
        <taxon>Basidiomycota</taxon>
        <taxon>Agaricomycotina</taxon>
        <taxon>Agaricomycetes</taxon>
        <taxon>Polyporales</taxon>
        <taxon>Polyporaceae</taxon>
        <taxon>Lentinus</taxon>
    </lineage>
</organism>
<reference evidence="4 5" key="1">
    <citation type="journal article" date="2018" name="Biotechnol. Biofuels">
        <title>Integrative visual omics of the white-rot fungus Polyporus brumalis exposes the biotechnological potential of its oxidative enzymes for delignifying raw plant biomass.</title>
        <authorList>
            <person name="Miyauchi S."/>
            <person name="Rancon A."/>
            <person name="Drula E."/>
            <person name="Hage H."/>
            <person name="Chaduli D."/>
            <person name="Favel A."/>
            <person name="Grisel S."/>
            <person name="Henrissat B."/>
            <person name="Herpoel-Gimbert I."/>
            <person name="Ruiz-Duenas F.J."/>
            <person name="Chevret D."/>
            <person name="Hainaut M."/>
            <person name="Lin J."/>
            <person name="Wang M."/>
            <person name="Pangilinan J."/>
            <person name="Lipzen A."/>
            <person name="Lesage-Meessen L."/>
            <person name="Navarro D."/>
            <person name="Riley R."/>
            <person name="Grigoriev I.V."/>
            <person name="Zhou S."/>
            <person name="Raouche S."/>
            <person name="Rosso M.N."/>
        </authorList>
    </citation>
    <scope>NUCLEOTIDE SEQUENCE [LARGE SCALE GENOMIC DNA]</scope>
    <source>
        <strain evidence="4 5">BRFM 1820</strain>
    </source>
</reference>
<accession>A0A371DNA7</accession>
<evidence type="ECO:0000259" key="3">
    <source>
        <dbReference type="Pfam" id="PF20151"/>
    </source>
</evidence>
<feature type="region of interest" description="Disordered" evidence="1">
    <location>
        <begin position="325"/>
        <end position="360"/>
    </location>
</feature>
<feature type="transmembrane region" description="Helical" evidence="2">
    <location>
        <begin position="99"/>
        <end position="120"/>
    </location>
</feature>
<feature type="transmembrane region" description="Helical" evidence="2">
    <location>
        <begin position="258"/>
        <end position="277"/>
    </location>
</feature>
<keyword evidence="5" id="KW-1185">Reference proteome</keyword>
<sequence>MSSDADAAAATVALFQNLFVQVARQGQRLNYTSGYCYLAASVLFIYDTLITLDREVACFWNPRRSGASLLFFANKWISMTLYVMTLSEHASFPSNKCSSFVIAAQAMVVLQFVPWAAFSALRAYVLSRSKPLGLLILALSLVPVAANLVLYGYQITGVTFAPFGCLETDSTSSALNLRVVFASRIPPIVADVLLIYITWTKLKNWGALRNIQQSKRLSLSDILFRGGTIYFALIFILNVLHVILTATAVAGNGNTGESVVTTFTGPVTSILVLRFLLDLQEANQMVVRLEPDDPSRSSRNPYDTPSFISSLGGFVNPDLSARLADDDSEVHAVSRTDTGEHSEEGPTQACPPRPASTSGV</sequence>
<keyword evidence="2" id="KW-1133">Transmembrane helix</keyword>
<name>A0A371DNA7_9APHY</name>
<feature type="transmembrane region" description="Helical" evidence="2">
    <location>
        <begin position="132"/>
        <end position="153"/>
    </location>
</feature>
<protein>
    <recommendedName>
        <fullName evidence="3">DUF6533 domain-containing protein</fullName>
    </recommendedName>
</protein>
<dbReference type="EMBL" id="KZ857385">
    <property type="protein sequence ID" value="RDX54020.1"/>
    <property type="molecule type" value="Genomic_DNA"/>
</dbReference>
<dbReference type="Pfam" id="PF20151">
    <property type="entry name" value="DUF6533"/>
    <property type="match status" value="1"/>
</dbReference>
<keyword evidence="2" id="KW-0812">Transmembrane</keyword>
<feature type="transmembrane region" description="Helical" evidence="2">
    <location>
        <begin position="67"/>
        <end position="87"/>
    </location>
</feature>
<dbReference type="STRING" id="139420.A0A371DNA7"/>
<feature type="compositionally biased region" description="Basic and acidic residues" evidence="1">
    <location>
        <begin position="325"/>
        <end position="344"/>
    </location>
</feature>
<evidence type="ECO:0000313" key="5">
    <source>
        <dbReference type="Proteomes" id="UP000256964"/>
    </source>
</evidence>
<dbReference type="OrthoDB" id="2756622at2759"/>
<evidence type="ECO:0000256" key="2">
    <source>
        <dbReference type="SAM" id="Phobius"/>
    </source>
</evidence>
<feature type="transmembrane region" description="Helical" evidence="2">
    <location>
        <begin position="222"/>
        <end position="246"/>
    </location>
</feature>
<dbReference type="InterPro" id="IPR045340">
    <property type="entry name" value="DUF6533"/>
</dbReference>
<feature type="domain" description="DUF6533" evidence="3">
    <location>
        <begin position="35"/>
        <end position="78"/>
    </location>
</feature>
<feature type="transmembrane region" description="Helical" evidence="2">
    <location>
        <begin position="29"/>
        <end position="46"/>
    </location>
</feature>
<dbReference type="AlphaFoldDB" id="A0A371DNA7"/>
<feature type="transmembrane region" description="Helical" evidence="2">
    <location>
        <begin position="185"/>
        <end position="202"/>
    </location>
</feature>
<dbReference type="Proteomes" id="UP000256964">
    <property type="component" value="Unassembled WGS sequence"/>
</dbReference>
<proteinExistence type="predicted"/>
<evidence type="ECO:0000256" key="1">
    <source>
        <dbReference type="SAM" id="MobiDB-lite"/>
    </source>
</evidence>
<evidence type="ECO:0000313" key="4">
    <source>
        <dbReference type="EMBL" id="RDX54020.1"/>
    </source>
</evidence>
<gene>
    <name evidence="4" type="ORF">OH76DRAFT_1469432</name>
</gene>
<keyword evidence="2" id="KW-0472">Membrane</keyword>